<evidence type="ECO:0000256" key="1">
    <source>
        <dbReference type="SAM" id="MobiDB-lite"/>
    </source>
</evidence>
<dbReference type="Proteomes" id="UP000266723">
    <property type="component" value="Unassembled WGS sequence"/>
</dbReference>
<feature type="region of interest" description="Disordered" evidence="1">
    <location>
        <begin position="1"/>
        <end position="23"/>
    </location>
</feature>
<evidence type="ECO:0000313" key="2">
    <source>
        <dbReference type="EMBL" id="KAF3517761.1"/>
    </source>
</evidence>
<proteinExistence type="predicted"/>
<sequence length="190" mass="22223">MTAHSLQQTPRNSGNYRPKETYQNRTDLRYEVLDRRHQCLTENRSISRNLSYKRQEWQPKNANSLRNLGREDSRDRRDTHSASNRHRVEPEPANHQRHYHEEHHQVHESLSKIRSPLCPTRTDTRHGEGSSSPKNNQNQTARGTPLRLAPPNLHDEFLPKEAMEEALGELRDVMSQYTCCVDPTESVARK</sequence>
<organism evidence="2 3">
    <name type="scientific">Brassica cretica</name>
    <name type="common">Mustard</name>
    <dbReference type="NCBI Taxonomy" id="69181"/>
    <lineage>
        <taxon>Eukaryota</taxon>
        <taxon>Viridiplantae</taxon>
        <taxon>Streptophyta</taxon>
        <taxon>Embryophyta</taxon>
        <taxon>Tracheophyta</taxon>
        <taxon>Spermatophyta</taxon>
        <taxon>Magnoliopsida</taxon>
        <taxon>eudicotyledons</taxon>
        <taxon>Gunneridae</taxon>
        <taxon>Pentapetalae</taxon>
        <taxon>rosids</taxon>
        <taxon>malvids</taxon>
        <taxon>Brassicales</taxon>
        <taxon>Brassicaceae</taxon>
        <taxon>Brassiceae</taxon>
        <taxon>Brassica</taxon>
    </lineage>
</organism>
<feature type="compositionally biased region" description="Polar residues" evidence="1">
    <location>
        <begin position="129"/>
        <end position="142"/>
    </location>
</feature>
<feature type="region of interest" description="Disordered" evidence="1">
    <location>
        <begin position="55"/>
        <end position="152"/>
    </location>
</feature>
<dbReference type="EMBL" id="QGKV02001556">
    <property type="protein sequence ID" value="KAF3517761.1"/>
    <property type="molecule type" value="Genomic_DNA"/>
</dbReference>
<protein>
    <submittedName>
        <fullName evidence="2">Uncharacterized protein</fullName>
    </submittedName>
</protein>
<gene>
    <name evidence="2" type="ORF">DY000_02062570</name>
</gene>
<feature type="compositionally biased region" description="Polar residues" evidence="1">
    <location>
        <begin position="55"/>
        <end position="66"/>
    </location>
</feature>
<comment type="caution">
    <text evidence="2">The sequence shown here is derived from an EMBL/GenBank/DDBJ whole genome shotgun (WGS) entry which is preliminary data.</text>
</comment>
<accession>A0ABQ7AUI7</accession>
<feature type="compositionally biased region" description="Basic and acidic residues" evidence="1">
    <location>
        <begin position="68"/>
        <end position="111"/>
    </location>
</feature>
<reference evidence="2 3" key="1">
    <citation type="journal article" date="2020" name="BMC Genomics">
        <title>Intraspecific diversification of the crop wild relative Brassica cretica Lam. using demographic model selection.</title>
        <authorList>
            <person name="Kioukis A."/>
            <person name="Michalopoulou V.A."/>
            <person name="Briers L."/>
            <person name="Pirintsos S."/>
            <person name="Studholme D.J."/>
            <person name="Pavlidis P."/>
            <person name="Sarris P.F."/>
        </authorList>
    </citation>
    <scope>NUCLEOTIDE SEQUENCE [LARGE SCALE GENOMIC DNA]</scope>
    <source>
        <strain evidence="3">cv. PFS-1207/04</strain>
    </source>
</reference>
<evidence type="ECO:0000313" key="3">
    <source>
        <dbReference type="Proteomes" id="UP000266723"/>
    </source>
</evidence>
<name>A0ABQ7AUI7_BRACR</name>
<keyword evidence="3" id="KW-1185">Reference proteome</keyword>
<feature type="compositionally biased region" description="Polar residues" evidence="1">
    <location>
        <begin position="1"/>
        <end position="16"/>
    </location>
</feature>